<dbReference type="PANTHER" id="PTHR42879:SF2">
    <property type="entry name" value="3-OXOACYL-[ACYL-CARRIER-PROTEIN] REDUCTASE FABG"/>
    <property type="match status" value="1"/>
</dbReference>
<dbReference type="PRINTS" id="PR00081">
    <property type="entry name" value="GDHRDH"/>
</dbReference>
<dbReference type="KEGG" id="pox:MB84_00140"/>
<comment type="pathway">
    <text evidence="1 12">Lipid metabolism; fatty acid biosynthesis.</text>
</comment>
<dbReference type="InterPro" id="IPR011284">
    <property type="entry name" value="3oxo_ACP_reduc"/>
</dbReference>
<keyword evidence="6 11" id="KW-0521">NADP</keyword>
<dbReference type="GO" id="GO:0030497">
    <property type="term" value="P:fatty acid elongation"/>
    <property type="evidence" value="ECO:0007669"/>
    <property type="project" value="UniProtKB-ARBA"/>
</dbReference>
<evidence type="ECO:0000256" key="11">
    <source>
        <dbReference type="PIRSR" id="PIRSR611284-2"/>
    </source>
</evidence>
<dbReference type="FunFam" id="3.40.50.720:FF:000037">
    <property type="entry name" value="3-oxoacyl-[acyl-carrier-protein] reductase FabG"/>
    <property type="match status" value="1"/>
</dbReference>
<evidence type="ECO:0000256" key="10">
    <source>
        <dbReference type="PIRSR" id="PIRSR611284-1"/>
    </source>
</evidence>
<keyword evidence="9 12" id="KW-0275">Fatty acid biosynthesis</keyword>
<feature type="binding site" evidence="11">
    <location>
        <position position="91"/>
    </location>
    <ligand>
        <name>NADP(+)</name>
        <dbReference type="ChEBI" id="CHEBI:58349"/>
    </ligand>
</feature>
<dbReference type="Proteomes" id="UP000035050">
    <property type="component" value="Chromosome"/>
</dbReference>
<dbReference type="Pfam" id="PF13561">
    <property type="entry name" value="adh_short_C2"/>
    <property type="match status" value="1"/>
</dbReference>
<evidence type="ECO:0000256" key="2">
    <source>
        <dbReference type="ARBA" id="ARBA00006484"/>
    </source>
</evidence>
<evidence type="ECO:0000259" key="13">
    <source>
        <dbReference type="SMART" id="SM00822"/>
    </source>
</evidence>
<evidence type="ECO:0000256" key="5">
    <source>
        <dbReference type="ARBA" id="ARBA00022832"/>
    </source>
</evidence>
<evidence type="ECO:0000313" key="14">
    <source>
        <dbReference type="EMBL" id="AKC68213.1"/>
    </source>
</evidence>
<evidence type="ECO:0000256" key="1">
    <source>
        <dbReference type="ARBA" id="ARBA00005194"/>
    </source>
</evidence>
<sequence length="249" mass="25700">MSKQLENLVALVTGASRGIGRAIALELARQGATVVGTATSEAGAQGIDAYFAEAGVAGKGIVLNVTDAEGVAAALDDILKQHGKLDILVNNAGITRDNLAMRMKDDEWDDVIDTNLKAIFRLSRAVIKPMMKARSGRIINVTSVVGSAGNPGQANYAAAKAGVSGMSRSLAAEIGSRNITVNCVAPGFIDTDMTKALGEAQHEALKARIPLGRLGAPEDIANAVAFLASPQAGYITGTTLHVNGGMFMN</sequence>
<keyword evidence="8 12" id="KW-0443">Lipid metabolism</keyword>
<dbReference type="InterPro" id="IPR050259">
    <property type="entry name" value="SDR"/>
</dbReference>
<proteinExistence type="inferred from homology"/>
<keyword evidence="5 12" id="KW-0276">Fatty acid metabolism</keyword>
<evidence type="ECO:0000256" key="7">
    <source>
        <dbReference type="ARBA" id="ARBA00023002"/>
    </source>
</evidence>
<dbReference type="HOGENOM" id="CLU_010194_1_3_4"/>
<keyword evidence="7 12" id="KW-0560">Oxidoreductase</keyword>
<dbReference type="SUPFAM" id="SSF51735">
    <property type="entry name" value="NAD(P)-binding Rossmann-fold domains"/>
    <property type="match status" value="1"/>
</dbReference>
<feature type="binding site" evidence="11">
    <location>
        <begin position="156"/>
        <end position="160"/>
    </location>
    <ligand>
        <name>NADP(+)</name>
        <dbReference type="ChEBI" id="CHEBI:58349"/>
    </ligand>
</feature>
<evidence type="ECO:0000256" key="12">
    <source>
        <dbReference type="RuleBase" id="RU366074"/>
    </source>
</evidence>
<evidence type="ECO:0000256" key="9">
    <source>
        <dbReference type="ARBA" id="ARBA00023160"/>
    </source>
</evidence>
<dbReference type="OrthoDB" id="9804774at2"/>
<feature type="binding site" evidence="11">
    <location>
        <position position="189"/>
    </location>
    <ligand>
        <name>NADP(+)</name>
        <dbReference type="ChEBI" id="CHEBI:58349"/>
    </ligand>
</feature>
<evidence type="ECO:0000256" key="6">
    <source>
        <dbReference type="ARBA" id="ARBA00022857"/>
    </source>
</evidence>
<dbReference type="PATRIC" id="fig|573737.6.peg.780"/>
<feature type="binding site" evidence="11">
    <location>
        <begin position="64"/>
        <end position="65"/>
    </location>
    <ligand>
        <name>NADP(+)</name>
        <dbReference type="ChEBI" id="CHEBI:58349"/>
    </ligand>
</feature>
<dbReference type="EMBL" id="CP011253">
    <property type="protein sequence ID" value="AKC68213.1"/>
    <property type="molecule type" value="Genomic_DNA"/>
</dbReference>
<dbReference type="PRINTS" id="PR00080">
    <property type="entry name" value="SDRFAMILY"/>
</dbReference>
<dbReference type="UniPathway" id="UPA00094"/>
<dbReference type="InterPro" id="IPR036291">
    <property type="entry name" value="NAD(P)-bd_dom_sf"/>
</dbReference>
<evidence type="ECO:0000313" key="15">
    <source>
        <dbReference type="Proteomes" id="UP000035050"/>
    </source>
</evidence>
<evidence type="ECO:0000256" key="3">
    <source>
        <dbReference type="ARBA" id="ARBA00012948"/>
    </source>
</evidence>
<keyword evidence="15" id="KW-1185">Reference proteome</keyword>
<protein>
    <recommendedName>
        <fullName evidence="3 12">3-oxoacyl-[acyl-carrier-protein] reductase</fullName>
        <ecNumber evidence="3 12">1.1.1.100</ecNumber>
    </recommendedName>
</protein>
<comment type="function">
    <text evidence="12">Catalyzes the NADPH-dependent reduction of beta-ketoacyl-ACP substrates to beta-hydroxyacyl-ACP products, the first reductive step in the elongation cycle of fatty acid biosynthesis.</text>
</comment>
<dbReference type="NCBIfam" id="NF005559">
    <property type="entry name" value="PRK07231.1"/>
    <property type="match status" value="1"/>
</dbReference>
<comment type="catalytic activity">
    <reaction evidence="12">
        <text>a (3R)-hydroxyacyl-[ACP] + NADP(+) = a 3-oxoacyl-[ACP] + NADPH + H(+)</text>
        <dbReference type="Rhea" id="RHEA:17397"/>
        <dbReference type="Rhea" id="RHEA-COMP:9916"/>
        <dbReference type="Rhea" id="RHEA-COMP:9945"/>
        <dbReference type="ChEBI" id="CHEBI:15378"/>
        <dbReference type="ChEBI" id="CHEBI:57783"/>
        <dbReference type="ChEBI" id="CHEBI:58349"/>
        <dbReference type="ChEBI" id="CHEBI:78776"/>
        <dbReference type="ChEBI" id="CHEBI:78827"/>
        <dbReference type="EC" id="1.1.1.100"/>
    </reaction>
</comment>
<dbReference type="Gene3D" id="3.40.50.720">
    <property type="entry name" value="NAD(P)-binding Rossmann-like Domain"/>
    <property type="match status" value="1"/>
</dbReference>
<dbReference type="InterPro" id="IPR057326">
    <property type="entry name" value="KR_dom"/>
</dbReference>
<name>A0A0E3U506_9BURK</name>
<dbReference type="InterPro" id="IPR002347">
    <property type="entry name" value="SDR_fam"/>
</dbReference>
<evidence type="ECO:0000256" key="8">
    <source>
        <dbReference type="ARBA" id="ARBA00023098"/>
    </source>
</evidence>
<organism evidence="14 15">
    <name type="scientific">Pandoraea oxalativorans</name>
    <dbReference type="NCBI Taxonomy" id="573737"/>
    <lineage>
        <taxon>Bacteria</taxon>
        <taxon>Pseudomonadati</taxon>
        <taxon>Pseudomonadota</taxon>
        <taxon>Betaproteobacteria</taxon>
        <taxon>Burkholderiales</taxon>
        <taxon>Burkholderiaceae</taxon>
        <taxon>Pandoraea</taxon>
    </lineage>
</organism>
<dbReference type="CDD" id="cd05333">
    <property type="entry name" value="BKR_SDR_c"/>
    <property type="match status" value="1"/>
</dbReference>
<dbReference type="EC" id="1.1.1.100" evidence="3 12"/>
<dbReference type="GeneID" id="88096787"/>
<comment type="similarity">
    <text evidence="2 12">Belongs to the short-chain dehydrogenases/reductases (SDR) family.</text>
</comment>
<dbReference type="GO" id="GO:0004316">
    <property type="term" value="F:3-oxoacyl-[acyl-carrier-protein] reductase (NADPH) activity"/>
    <property type="evidence" value="ECO:0007669"/>
    <property type="project" value="UniProtKB-UniRule"/>
</dbReference>
<feature type="binding site" evidence="11">
    <location>
        <begin position="14"/>
        <end position="17"/>
    </location>
    <ligand>
        <name>NADP(+)</name>
        <dbReference type="ChEBI" id="CHEBI:58349"/>
    </ligand>
</feature>
<dbReference type="PANTHER" id="PTHR42879">
    <property type="entry name" value="3-OXOACYL-(ACYL-CARRIER-PROTEIN) REDUCTASE"/>
    <property type="match status" value="1"/>
</dbReference>
<feature type="binding site" evidence="11">
    <location>
        <position position="39"/>
    </location>
    <ligand>
        <name>NADP(+)</name>
        <dbReference type="ChEBI" id="CHEBI:58349"/>
    </ligand>
</feature>
<dbReference type="SMART" id="SM00822">
    <property type="entry name" value="PKS_KR"/>
    <property type="match status" value="1"/>
</dbReference>
<dbReference type="RefSeq" id="WP_039401231.1">
    <property type="nucleotide sequence ID" value="NZ_CP011253.3"/>
</dbReference>
<keyword evidence="4 12" id="KW-0444">Lipid biosynthesis</keyword>
<evidence type="ECO:0000256" key="4">
    <source>
        <dbReference type="ARBA" id="ARBA00022516"/>
    </source>
</evidence>
<dbReference type="NCBIfam" id="NF009464">
    <property type="entry name" value="PRK12824.1"/>
    <property type="match status" value="1"/>
</dbReference>
<gene>
    <name evidence="14" type="primary">fabG</name>
    <name evidence="14" type="ORF">MB84_00140</name>
</gene>
<dbReference type="NCBIfam" id="TIGR01830">
    <property type="entry name" value="3oxo_ACP_reduc"/>
    <property type="match status" value="1"/>
</dbReference>
<feature type="domain" description="Ketoreductase" evidence="13">
    <location>
        <begin position="8"/>
        <end position="220"/>
    </location>
</feature>
<dbReference type="PROSITE" id="PS00061">
    <property type="entry name" value="ADH_SHORT"/>
    <property type="match status" value="1"/>
</dbReference>
<feature type="active site" description="Proton acceptor" evidence="10">
    <location>
        <position position="156"/>
    </location>
</feature>
<accession>A0A0E3U506</accession>
<dbReference type="NCBIfam" id="NF004197">
    <property type="entry name" value="PRK05653.1-1"/>
    <property type="match status" value="1"/>
</dbReference>
<comment type="subunit">
    <text evidence="12">Homotetramer.</text>
</comment>
<dbReference type="InterPro" id="IPR020904">
    <property type="entry name" value="Sc_DH/Rdtase_CS"/>
</dbReference>
<dbReference type="AlphaFoldDB" id="A0A0E3U506"/>
<reference evidence="14" key="1">
    <citation type="submission" date="2016-06" db="EMBL/GenBank/DDBJ databases">
        <title>Pandoraea oxalativorans DSM 23570 Genome Sequencing.</title>
        <authorList>
            <person name="Ee R."/>
            <person name="Lim Y.-L."/>
            <person name="Yong D."/>
            <person name="Yin W.-F."/>
            <person name="Chan K.-G."/>
        </authorList>
    </citation>
    <scope>NUCLEOTIDE SEQUENCE</scope>
    <source>
        <strain evidence="14">DSM 23570</strain>
    </source>
</reference>
<dbReference type="GO" id="GO:0051287">
    <property type="term" value="F:NAD binding"/>
    <property type="evidence" value="ECO:0007669"/>
    <property type="project" value="UniProtKB-UniRule"/>
</dbReference>
<dbReference type="NCBIfam" id="NF009466">
    <property type="entry name" value="PRK12826.1-2"/>
    <property type="match status" value="1"/>
</dbReference>